<sequence>MPFFLLALCLLGFGWGGYEAIMWFERSLLTYQSSAWYAWPWHWPGAYLANEFFTGGIFPSTTELPWVIRGPSLLLRAVIGLTINLLIALVPIFMLGLLARLSTWVKSDASKEAH</sequence>
<accession>A0ABX0L6H8</accession>
<protein>
    <recommendedName>
        <fullName evidence="4">Conjugal transfer protein TraG</fullName>
    </recommendedName>
</protein>
<proteinExistence type="predicted"/>
<comment type="caution">
    <text evidence="2">The sequence shown here is derived from an EMBL/GenBank/DDBJ whole genome shotgun (WGS) entry which is preliminary data.</text>
</comment>
<evidence type="ECO:0000313" key="3">
    <source>
        <dbReference type="Proteomes" id="UP001515641"/>
    </source>
</evidence>
<keyword evidence="1" id="KW-0472">Membrane</keyword>
<reference evidence="2 3" key="1">
    <citation type="submission" date="2020-03" db="EMBL/GenBank/DDBJ databases">
        <title>Draft genome sequence of environmentally isolated cultures.</title>
        <authorList>
            <person name="Wilson H.S."/>
            <person name="De Leon M.E."/>
        </authorList>
    </citation>
    <scope>NUCLEOTIDE SEQUENCE [LARGE SCALE GENOMIC DNA]</scope>
    <source>
        <strain evidence="2 3">HSC-31F16</strain>
    </source>
</reference>
<evidence type="ECO:0008006" key="4">
    <source>
        <dbReference type="Google" id="ProtNLM"/>
    </source>
</evidence>
<organism evidence="2 3">
    <name type="scientific">Chromobacterium fluminis</name>
    <dbReference type="NCBI Taxonomy" id="3044269"/>
    <lineage>
        <taxon>Bacteria</taxon>
        <taxon>Pseudomonadati</taxon>
        <taxon>Pseudomonadota</taxon>
        <taxon>Betaproteobacteria</taxon>
        <taxon>Neisseriales</taxon>
        <taxon>Chromobacteriaceae</taxon>
        <taxon>Chromobacterium</taxon>
    </lineage>
</organism>
<keyword evidence="3" id="KW-1185">Reference proteome</keyword>
<dbReference type="RefSeq" id="WP_166453228.1">
    <property type="nucleotide sequence ID" value="NZ_JAAOMA010000034.1"/>
</dbReference>
<evidence type="ECO:0000256" key="1">
    <source>
        <dbReference type="SAM" id="Phobius"/>
    </source>
</evidence>
<feature type="transmembrane region" description="Helical" evidence="1">
    <location>
        <begin position="73"/>
        <end position="98"/>
    </location>
</feature>
<dbReference type="Proteomes" id="UP001515641">
    <property type="component" value="Unassembled WGS sequence"/>
</dbReference>
<gene>
    <name evidence="2" type="ORF">HA052_19700</name>
</gene>
<dbReference type="EMBL" id="JAAOMA010000034">
    <property type="protein sequence ID" value="NHR07419.1"/>
    <property type="molecule type" value="Genomic_DNA"/>
</dbReference>
<name>A0ABX0L6H8_9NEIS</name>
<keyword evidence="1" id="KW-1133">Transmembrane helix</keyword>
<evidence type="ECO:0000313" key="2">
    <source>
        <dbReference type="EMBL" id="NHR07419.1"/>
    </source>
</evidence>
<keyword evidence="1" id="KW-0812">Transmembrane</keyword>